<dbReference type="AlphaFoldDB" id="A0A8B3E7X7"/>
<dbReference type="Proteomes" id="UP000253437">
    <property type="component" value="Unassembled WGS sequence"/>
</dbReference>
<reference evidence="1 2" key="1">
    <citation type="submission" date="2018-08" db="EMBL/GenBank/DDBJ databases">
        <title>Vibrio harveyi strains pathogenic to white snook Centropomus viridis Lockington (1877) and potential probiotic bacteria.</title>
        <authorList>
            <person name="Soto-Rodriguez S."/>
            <person name="Gomez-Gil B."/>
            <person name="Lozano-Olvera R."/>
        </authorList>
    </citation>
    <scope>NUCLEOTIDE SEQUENCE [LARGE SCALE GENOMIC DNA]</scope>
    <source>
        <strain evidence="1 2">CAIM 1508</strain>
    </source>
</reference>
<organism evidence="1 2">
    <name type="scientific">Vibrio harveyi</name>
    <name type="common">Beneckea harveyi</name>
    <dbReference type="NCBI Taxonomy" id="669"/>
    <lineage>
        <taxon>Bacteria</taxon>
        <taxon>Pseudomonadati</taxon>
        <taxon>Pseudomonadota</taxon>
        <taxon>Gammaproteobacteria</taxon>
        <taxon>Vibrionales</taxon>
        <taxon>Vibrionaceae</taxon>
        <taxon>Vibrio</taxon>
    </lineage>
</organism>
<feature type="non-terminal residue" evidence="1">
    <location>
        <position position="1"/>
    </location>
</feature>
<evidence type="ECO:0000313" key="1">
    <source>
        <dbReference type="EMBL" id="RIW08609.1"/>
    </source>
</evidence>
<protein>
    <submittedName>
        <fullName evidence="1">Structural protein</fullName>
    </submittedName>
</protein>
<evidence type="ECO:0000313" key="2">
    <source>
        <dbReference type="Proteomes" id="UP000253437"/>
    </source>
</evidence>
<proteinExistence type="predicted"/>
<sequence>AFMARLVHTMSIMEVGRYYSLSDAAEGVALA</sequence>
<gene>
    <name evidence="1" type="ORF">DS957_019915</name>
</gene>
<dbReference type="EMBL" id="QOUW02000097">
    <property type="protein sequence ID" value="RIW08609.1"/>
    <property type="molecule type" value="Genomic_DNA"/>
</dbReference>
<name>A0A8B3E7X7_VIBHA</name>
<comment type="caution">
    <text evidence="1">The sequence shown here is derived from an EMBL/GenBank/DDBJ whole genome shotgun (WGS) entry which is preliminary data.</text>
</comment>
<accession>A0A8B3E7X7</accession>